<dbReference type="Proteomes" id="UP000006160">
    <property type="component" value="Unassembled WGS sequence"/>
</dbReference>
<reference evidence="1 2" key="1">
    <citation type="submission" date="2009-10" db="EMBL/GenBank/DDBJ databases">
        <authorList>
            <person name="Shrivastava S."/>
            <person name="Brinkac L.B."/>
            <person name="Brown J.L."/>
            <person name="Bruce D.B."/>
            <person name="Detter C."/>
            <person name="Green L.D."/>
            <person name="Munk C.A."/>
            <person name="Rogers Y.C."/>
            <person name="Tapia R."/>
            <person name="Saunders E.S."/>
            <person name="Sims D.R."/>
            <person name="Smith L.A."/>
            <person name="Smith T.J."/>
            <person name="Sutton G."/>
            <person name="Brettin T."/>
        </authorList>
    </citation>
    <scope>NUCLEOTIDE SEQUENCE [LARGE SCALE GENOMIC DNA]</scope>
    <source>
        <strain evidence="2">D str. 1873</strain>
    </source>
</reference>
<dbReference type="EMBL" id="ACSJ01000007">
    <property type="protein sequence ID" value="EES91611.1"/>
    <property type="molecule type" value="Genomic_DNA"/>
</dbReference>
<protein>
    <submittedName>
        <fullName evidence="1">Uncharacterized protein</fullName>
    </submittedName>
</protein>
<organism evidence="1 2">
    <name type="scientific">Clostridium botulinum D str. 1873</name>
    <dbReference type="NCBI Taxonomy" id="592027"/>
    <lineage>
        <taxon>Bacteria</taxon>
        <taxon>Bacillati</taxon>
        <taxon>Bacillota</taxon>
        <taxon>Clostridia</taxon>
        <taxon>Eubacteriales</taxon>
        <taxon>Clostridiaceae</taxon>
        <taxon>Clostridium</taxon>
    </lineage>
</organism>
<comment type="caution">
    <text evidence="1">The sequence shown here is derived from an EMBL/GenBank/DDBJ whole genome shotgun (WGS) entry which is preliminary data.</text>
</comment>
<accession>A0A9P2G832</accession>
<evidence type="ECO:0000313" key="1">
    <source>
        <dbReference type="EMBL" id="EES91611.1"/>
    </source>
</evidence>
<proteinExistence type="predicted"/>
<dbReference type="AlphaFoldDB" id="A0A9P2G832"/>
<evidence type="ECO:0000313" key="2">
    <source>
        <dbReference type="Proteomes" id="UP000006160"/>
    </source>
</evidence>
<sequence>MFKCCCQCFKKNYEINGAPYISILNETSVKIFFIIQYSIGVRTFTKESHIFGHGKSDRISFSYSAYNLCFNVLNASTSPYGFICNVCVPCAMPHCYKLIENQGRFEIILTSCYRF</sequence>
<dbReference type="RefSeq" id="WP_003376582.1">
    <property type="nucleotide sequence ID" value="NZ_ACSJ01000007.1"/>
</dbReference>
<name>A0A9P2G832_CLOBO</name>
<gene>
    <name evidence="1" type="ORF">CLG_B0578</name>
</gene>